<accession>A0ABT9PPX0</accession>
<dbReference type="PANTHER" id="PTHR33755:SF6">
    <property type="entry name" value="PLASMID STABILIZATION SYSTEM PROTEIN"/>
    <property type="match status" value="1"/>
</dbReference>
<comment type="similarity">
    <text evidence="1">Belongs to the RelE toxin family.</text>
</comment>
<dbReference type="Gene3D" id="3.30.2310.20">
    <property type="entry name" value="RelE-like"/>
    <property type="match status" value="1"/>
</dbReference>
<dbReference type="InterPro" id="IPR051803">
    <property type="entry name" value="TA_system_RelE-like_toxin"/>
</dbReference>
<evidence type="ECO:0000313" key="3">
    <source>
        <dbReference type="EMBL" id="MDP9836178.1"/>
    </source>
</evidence>
<dbReference type="Proteomes" id="UP001241472">
    <property type="component" value="Unassembled WGS sequence"/>
</dbReference>
<name>A0ABT9PPX0_9HYPH</name>
<sequence length="97" mass="10867">MTVIWAREAIVDLARIRAHIAEDNPVAANRIAKRLLDISAFLADQPNMGVATAVSDVRRLVVPQSVYSLIYRLVGDQVEIIEVFDGRRKMPRTPVAR</sequence>
<dbReference type="RefSeq" id="WP_306831548.1">
    <property type="nucleotide sequence ID" value="NZ_JAUSRF010000002.1"/>
</dbReference>
<evidence type="ECO:0000256" key="2">
    <source>
        <dbReference type="ARBA" id="ARBA00022649"/>
    </source>
</evidence>
<evidence type="ECO:0000256" key="1">
    <source>
        <dbReference type="ARBA" id="ARBA00006226"/>
    </source>
</evidence>
<evidence type="ECO:0000313" key="4">
    <source>
        <dbReference type="Proteomes" id="UP001241472"/>
    </source>
</evidence>
<proteinExistence type="inferred from homology"/>
<dbReference type="InterPro" id="IPR007712">
    <property type="entry name" value="RelE/ParE_toxin"/>
</dbReference>
<organism evidence="3 4">
    <name type="scientific">Neorhizobium huautlense</name>
    <dbReference type="NCBI Taxonomy" id="67774"/>
    <lineage>
        <taxon>Bacteria</taxon>
        <taxon>Pseudomonadati</taxon>
        <taxon>Pseudomonadota</taxon>
        <taxon>Alphaproteobacteria</taxon>
        <taxon>Hyphomicrobiales</taxon>
        <taxon>Rhizobiaceae</taxon>
        <taxon>Rhizobium/Agrobacterium group</taxon>
        <taxon>Neorhizobium</taxon>
    </lineage>
</organism>
<comment type="caution">
    <text evidence="3">The sequence shown here is derived from an EMBL/GenBank/DDBJ whole genome shotgun (WGS) entry which is preliminary data.</text>
</comment>
<keyword evidence="4" id="KW-1185">Reference proteome</keyword>
<reference evidence="3 4" key="1">
    <citation type="submission" date="2023-07" db="EMBL/GenBank/DDBJ databases">
        <title>Sorghum-associated microbial communities from plants grown in Nebraska, USA.</title>
        <authorList>
            <person name="Schachtman D."/>
        </authorList>
    </citation>
    <scope>NUCLEOTIDE SEQUENCE [LARGE SCALE GENOMIC DNA]</scope>
    <source>
        <strain evidence="3 4">DS1307</strain>
    </source>
</reference>
<gene>
    <name evidence="3" type="ORF">J2T09_000920</name>
</gene>
<dbReference type="EMBL" id="JAUSRF010000002">
    <property type="protein sequence ID" value="MDP9836178.1"/>
    <property type="molecule type" value="Genomic_DNA"/>
</dbReference>
<protein>
    <submittedName>
        <fullName evidence="3">Plasmid stabilization system protein ParE</fullName>
    </submittedName>
</protein>
<dbReference type="PANTHER" id="PTHR33755">
    <property type="entry name" value="TOXIN PARE1-RELATED"/>
    <property type="match status" value="1"/>
</dbReference>
<dbReference type="InterPro" id="IPR035093">
    <property type="entry name" value="RelE/ParE_toxin_dom_sf"/>
</dbReference>
<keyword evidence="2" id="KW-1277">Toxin-antitoxin system</keyword>
<dbReference type="Pfam" id="PF05016">
    <property type="entry name" value="ParE_toxin"/>
    <property type="match status" value="1"/>
</dbReference>